<organism evidence="5 6">
    <name type="scientific">Acetivibrio ethanolgignens</name>
    <dbReference type="NCBI Taxonomy" id="290052"/>
    <lineage>
        <taxon>Bacteria</taxon>
        <taxon>Bacillati</taxon>
        <taxon>Bacillota</taxon>
        <taxon>Clostridia</taxon>
        <taxon>Eubacteriales</taxon>
        <taxon>Oscillospiraceae</taxon>
        <taxon>Acetivibrio</taxon>
    </lineage>
</organism>
<protein>
    <recommendedName>
        <fullName evidence="4">tRNA 5-hydroxyuridine methyltransferase</fullName>
        <ecNumber evidence="4">2.1.1.-</ecNumber>
    </recommendedName>
    <alternativeName>
        <fullName evidence="4">ho5U methyltransferase</fullName>
    </alternativeName>
</protein>
<reference evidence="5 6" key="1">
    <citation type="submission" date="2015-11" db="EMBL/GenBank/DDBJ databases">
        <title>Butyribacter intestini gen. nov., sp. nov., a butyric acid-producing bacterium of the family Lachnospiraceae isolated from the human faeces.</title>
        <authorList>
            <person name="Zou Y."/>
            <person name="Xue W."/>
            <person name="Luo G."/>
            <person name="Lv M."/>
        </authorList>
    </citation>
    <scope>NUCLEOTIDE SEQUENCE [LARGE SCALE GENOMIC DNA]</scope>
    <source>
        <strain evidence="5 6">ACET-33324</strain>
    </source>
</reference>
<evidence type="ECO:0000313" key="5">
    <source>
        <dbReference type="EMBL" id="KSV59776.1"/>
    </source>
</evidence>
<dbReference type="PANTHER" id="PTHR43836">
    <property type="entry name" value="CATECHOL O-METHYLTRANSFERASE 1-RELATED"/>
    <property type="match status" value="1"/>
</dbReference>
<dbReference type="Gene3D" id="3.40.50.150">
    <property type="entry name" value="Vaccinia Virus protein VP39"/>
    <property type="match status" value="1"/>
</dbReference>
<comment type="function">
    <text evidence="4">Catalyzes the methylation of 5-hydroxyuridine (ho5U) to form 5-methoxyuridine (mo5U) at position 34 in tRNAs.</text>
</comment>
<dbReference type="Proteomes" id="UP000054874">
    <property type="component" value="Unassembled WGS sequence"/>
</dbReference>
<keyword evidence="3 4" id="KW-0949">S-adenosyl-L-methionine</keyword>
<comment type="caution">
    <text evidence="5">The sequence shown here is derived from an EMBL/GenBank/DDBJ whole genome shotgun (WGS) entry which is preliminary data.</text>
</comment>
<feature type="binding site" evidence="4">
    <location>
        <position position="160"/>
    </location>
    <ligand>
        <name>Mg(2+)</name>
        <dbReference type="ChEBI" id="CHEBI:18420"/>
    </ligand>
</feature>
<dbReference type="STRING" id="290052.ASU35_07830"/>
<dbReference type="GO" id="GO:0030488">
    <property type="term" value="P:tRNA methylation"/>
    <property type="evidence" value="ECO:0007669"/>
    <property type="project" value="UniProtKB-UniRule"/>
</dbReference>
<dbReference type="InterPro" id="IPR043675">
    <property type="entry name" value="TrmR_methyltr"/>
</dbReference>
<dbReference type="PROSITE" id="PS51682">
    <property type="entry name" value="SAM_OMT_I"/>
    <property type="match status" value="1"/>
</dbReference>
<dbReference type="Pfam" id="PF01596">
    <property type="entry name" value="Methyltransf_3"/>
    <property type="match status" value="1"/>
</dbReference>
<dbReference type="CDD" id="cd02440">
    <property type="entry name" value="AdoMet_MTases"/>
    <property type="match status" value="1"/>
</dbReference>
<feature type="binding site" evidence="4">
    <location>
        <position position="37"/>
    </location>
    <ligand>
        <name>S-adenosyl-L-methionine</name>
        <dbReference type="ChEBI" id="CHEBI:59789"/>
    </ligand>
</feature>
<dbReference type="RefSeq" id="WP_058351964.1">
    <property type="nucleotide sequence ID" value="NZ_CABMMD010000090.1"/>
</dbReference>
<dbReference type="InterPro" id="IPR029063">
    <property type="entry name" value="SAM-dependent_MTases_sf"/>
</dbReference>
<dbReference type="GO" id="GO:0008171">
    <property type="term" value="F:O-methyltransferase activity"/>
    <property type="evidence" value="ECO:0007669"/>
    <property type="project" value="InterPro"/>
</dbReference>
<dbReference type="SUPFAM" id="SSF53335">
    <property type="entry name" value="S-adenosyl-L-methionine-dependent methyltransferases"/>
    <property type="match status" value="1"/>
</dbReference>
<evidence type="ECO:0000313" key="6">
    <source>
        <dbReference type="Proteomes" id="UP000054874"/>
    </source>
</evidence>
<dbReference type="InterPro" id="IPR002935">
    <property type="entry name" value="SAM_O-MeTrfase"/>
</dbReference>
<dbReference type="EC" id="2.1.1.-" evidence="4"/>
<evidence type="ECO:0000256" key="2">
    <source>
        <dbReference type="ARBA" id="ARBA00022679"/>
    </source>
</evidence>
<dbReference type="HAMAP" id="MF_02217">
    <property type="entry name" value="TrmR_methyltr"/>
    <property type="match status" value="1"/>
</dbReference>
<feature type="binding site" evidence="4">
    <location>
        <position position="134"/>
    </location>
    <ligand>
        <name>Mg(2+)</name>
        <dbReference type="ChEBI" id="CHEBI:18420"/>
    </ligand>
</feature>
<dbReference type="AlphaFoldDB" id="A0A0V8QGY4"/>
<comment type="subunit">
    <text evidence="4">Homodimer.</text>
</comment>
<keyword evidence="1 4" id="KW-0489">Methyltransferase</keyword>
<dbReference type="GO" id="GO:0000287">
    <property type="term" value="F:magnesium ion binding"/>
    <property type="evidence" value="ECO:0007669"/>
    <property type="project" value="UniProtKB-UniRule"/>
</dbReference>
<keyword evidence="6" id="KW-1185">Reference proteome</keyword>
<keyword evidence="4" id="KW-0460">Magnesium</keyword>
<keyword evidence="2 4" id="KW-0808">Transferase</keyword>
<feature type="binding site" evidence="4">
    <location>
        <position position="134"/>
    </location>
    <ligand>
        <name>S-adenosyl-L-methionine</name>
        <dbReference type="ChEBI" id="CHEBI:59789"/>
    </ligand>
</feature>
<feature type="binding site" evidence="4">
    <location>
        <position position="67"/>
    </location>
    <ligand>
        <name>S-adenosyl-L-methionine</name>
        <dbReference type="ChEBI" id="CHEBI:59789"/>
    </ligand>
</feature>
<accession>A0A0V8QGY4</accession>
<proteinExistence type="inferred from homology"/>
<evidence type="ECO:0000256" key="4">
    <source>
        <dbReference type="HAMAP-Rule" id="MF_02217"/>
    </source>
</evidence>
<feature type="binding site" evidence="4">
    <location>
        <position position="85"/>
    </location>
    <ligand>
        <name>S-adenosyl-L-methionine</name>
        <dbReference type="ChEBI" id="CHEBI:59789"/>
    </ligand>
</feature>
<dbReference type="EMBL" id="LNAM01000090">
    <property type="protein sequence ID" value="KSV59776.1"/>
    <property type="molecule type" value="Genomic_DNA"/>
</dbReference>
<keyword evidence="4" id="KW-0819">tRNA processing</keyword>
<feature type="binding site" evidence="4">
    <location>
        <begin position="113"/>
        <end position="114"/>
    </location>
    <ligand>
        <name>S-adenosyl-L-methionine</name>
        <dbReference type="ChEBI" id="CHEBI:59789"/>
    </ligand>
</feature>
<name>A0A0V8QGY4_9FIRM</name>
<gene>
    <name evidence="4" type="primary">trmR</name>
    <name evidence="5" type="ORF">ASU35_07830</name>
</gene>
<sequence length="217" mass="24315">MITKERIGAYIDSLDAELPAYLRAIEKEALSNHVPIVKRPTRGLLRFLLHSHRPARVLEIGAAVGFSALLMSEYLMEGSRITTIEKVPKRISEAKKNIKEAGKESVITLLEGDAADILEELSKKGETFDMIFMDAAKGQYLNFLPPVMEILKKGGLLVSDNVLQDGDIVESRYAVTRRNRTIHFRMREYLYTLTHTEGLDTVVLPLGDGVTLSTKMK</sequence>
<evidence type="ECO:0000256" key="1">
    <source>
        <dbReference type="ARBA" id="ARBA00022603"/>
    </source>
</evidence>
<comment type="catalytic activity">
    <reaction evidence="4">
        <text>5-hydroxyuridine(34) in tRNA + S-adenosyl-L-methionine = 5-methoxyuridine(34) in tRNA + S-adenosyl-L-homocysteine + H(+)</text>
        <dbReference type="Rhea" id="RHEA:60524"/>
        <dbReference type="Rhea" id="RHEA-COMP:13381"/>
        <dbReference type="Rhea" id="RHEA-COMP:15591"/>
        <dbReference type="ChEBI" id="CHEBI:15378"/>
        <dbReference type="ChEBI" id="CHEBI:57856"/>
        <dbReference type="ChEBI" id="CHEBI:59789"/>
        <dbReference type="ChEBI" id="CHEBI:136877"/>
        <dbReference type="ChEBI" id="CHEBI:143860"/>
    </reaction>
</comment>
<dbReference type="GO" id="GO:0016300">
    <property type="term" value="F:tRNA (uridine) methyltransferase activity"/>
    <property type="evidence" value="ECO:0007669"/>
    <property type="project" value="UniProtKB-UniRule"/>
</dbReference>
<evidence type="ECO:0000256" key="3">
    <source>
        <dbReference type="ARBA" id="ARBA00022691"/>
    </source>
</evidence>
<feature type="binding site" evidence="4">
    <location>
        <position position="161"/>
    </location>
    <ligand>
        <name>Mg(2+)</name>
        <dbReference type="ChEBI" id="CHEBI:18420"/>
    </ligand>
</feature>
<dbReference type="PANTHER" id="PTHR43836:SF2">
    <property type="entry name" value="CATECHOL O-METHYLTRANSFERASE 1-RELATED"/>
    <property type="match status" value="1"/>
</dbReference>
<dbReference type="OrthoDB" id="9799672at2"/>
<comment type="similarity">
    <text evidence="4">Belongs to the class I-like SAM-binding methyltransferase superfamily. Cation-dependent O-methyltransferase family.</text>
</comment>
<keyword evidence="4" id="KW-0479">Metal-binding</keyword>